<dbReference type="InterPro" id="IPR000700">
    <property type="entry name" value="PAS-assoc_C"/>
</dbReference>
<dbReference type="AlphaFoldDB" id="A0AAW4PI61"/>
<dbReference type="Pfam" id="PF13188">
    <property type="entry name" value="PAS_8"/>
    <property type="match status" value="1"/>
</dbReference>
<dbReference type="GO" id="GO:0016772">
    <property type="term" value="F:transferase activity, transferring phosphorus-containing groups"/>
    <property type="evidence" value="ECO:0007669"/>
    <property type="project" value="InterPro"/>
</dbReference>
<dbReference type="InterPro" id="IPR003018">
    <property type="entry name" value="GAF"/>
</dbReference>
<dbReference type="InterPro" id="IPR001610">
    <property type="entry name" value="PAC"/>
</dbReference>
<name>A0AAW4PI61_9EURY</name>
<dbReference type="Pfam" id="PF13185">
    <property type="entry name" value="GAF_2"/>
    <property type="match status" value="1"/>
</dbReference>
<dbReference type="Pfam" id="PF02518">
    <property type="entry name" value="HATPase_c"/>
    <property type="match status" value="1"/>
</dbReference>
<feature type="coiled-coil region" evidence="1">
    <location>
        <begin position="352"/>
        <end position="383"/>
    </location>
</feature>
<dbReference type="Gene3D" id="3.30.450.20">
    <property type="entry name" value="PAS domain"/>
    <property type="match status" value="4"/>
</dbReference>
<evidence type="ECO:0000313" key="5">
    <source>
        <dbReference type="EMBL" id="MBX0298131.1"/>
    </source>
</evidence>
<dbReference type="InterPro" id="IPR004358">
    <property type="entry name" value="Sig_transdc_His_kin-like_C"/>
</dbReference>
<dbReference type="PROSITE" id="PS50113">
    <property type="entry name" value="PAC"/>
    <property type="match status" value="1"/>
</dbReference>
<protein>
    <submittedName>
        <fullName evidence="5">PAS domain S-box protein</fullName>
    </submittedName>
</protein>
<feature type="domain" description="Histidine kinase" evidence="2">
    <location>
        <begin position="890"/>
        <end position="1099"/>
    </location>
</feature>
<dbReference type="PROSITE" id="PS50109">
    <property type="entry name" value="HIS_KIN"/>
    <property type="match status" value="1"/>
</dbReference>
<dbReference type="Gene3D" id="3.30.450.40">
    <property type="match status" value="2"/>
</dbReference>
<keyword evidence="6" id="KW-1185">Reference proteome</keyword>
<evidence type="ECO:0000259" key="3">
    <source>
        <dbReference type="PROSITE" id="PS50112"/>
    </source>
</evidence>
<dbReference type="NCBIfam" id="TIGR00229">
    <property type="entry name" value="sensory_box"/>
    <property type="match status" value="3"/>
</dbReference>
<dbReference type="PANTHER" id="PTHR44757:SF2">
    <property type="entry name" value="BIOFILM ARCHITECTURE MAINTENANCE PROTEIN MBAA"/>
    <property type="match status" value="1"/>
</dbReference>
<dbReference type="SUPFAM" id="SSF55785">
    <property type="entry name" value="PYP-like sensor domain (PAS domain)"/>
    <property type="match status" value="4"/>
</dbReference>
<proteinExistence type="predicted"/>
<dbReference type="SMART" id="SM00065">
    <property type="entry name" value="GAF"/>
    <property type="match status" value="2"/>
</dbReference>
<evidence type="ECO:0000256" key="1">
    <source>
        <dbReference type="SAM" id="Coils"/>
    </source>
</evidence>
<dbReference type="Proteomes" id="UP001430455">
    <property type="component" value="Unassembled WGS sequence"/>
</dbReference>
<dbReference type="InterPro" id="IPR005467">
    <property type="entry name" value="His_kinase_dom"/>
</dbReference>
<dbReference type="PANTHER" id="PTHR44757">
    <property type="entry name" value="DIGUANYLATE CYCLASE DGCP"/>
    <property type="match status" value="1"/>
</dbReference>
<keyword evidence="1" id="KW-0175">Coiled coil</keyword>
<dbReference type="InterPro" id="IPR003594">
    <property type="entry name" value="HATPase_dom"/>
</dbReference>
<evidence type="ECO:0000259" key="4">
    <source>
        <dbReference type="PROSITE" id="PS50113"/>
    </source>
</evidence>
<dbReference type="SMART" id="SM00091">
    <property type="entry name" value="PAS"/>
    <property type="match status" value="4"/>
</dbReference>
<dbReference type="Gene3D" id="3.30.565.10">
    <property type="entry name" value="Histidine kinase-like ATPase, C-terminal domain"/>
    <property type="match status" value="1"/>
</dbReference>
<dbReference type="InterPro" id="IPR036890">
    <property type="entry name" value="HATPase_C_sf"/>
</dbReference>
<feature type="domain" description="PAS" evidence="3">
    <location>
        <begin position="369"/>
        <end position="439"/>
    </location>
</feature>
<dbReference type="SMART" id="SM00387">
    <property type="entry name" value="HATPase_c"/>
    <property type="match status" value="1"/>
</dbReference>
<accession>A0AAW4PI61</accession>
<comment type="caution">
    <text evidence="5">The sequence shown here is derived from an EMBL/GenBank/DDBJ whole genome shotgun (WGS) entry which is preliminary data.</text>
</comment>
<feature type="coiled-coil region" evidence="1">
    <location>
        <begin position="925"/>
        <end position="985"/>
    </location>
</feature>
<dbReference type="EMBL" id="RKLT01000040">
    <property type="protein sequence ID" value="MBX0298131.1"/>
    <property type="molecule type" value="Genomic_DNA"/>
</dbReference>
<dbReference type="Pfam" id="PF13426">
    <property type="entry name" value="PAS_9"/>
    <property type="match status" value="1"/>
</dbReference>
<sequence length="1111" mass="125702">MDAITTVHDRYPLLPMLAYSTTTDGTVAIEATQRGATEYVSGEHLDATAETLTDRLAAVCNREDTATVHPRATVRQLEALVDHPASFAGILDPDGIIRFANAPSLEFINADADAIEGRPFWDTPWWSHSESLQERLRDSIERAAAGESVSMQADHYSPDGDQRIVQLGLEPVRDETGTVVAIAAEGQDVTEREQLTTELRENQTALERLYRVSSDTERSLEEKFQQLLELGCERLNLDIGFLSTIDIDGDEFKIVEARGAHEQIQSGARSPLSETYCRRAIEADGLLGVQDAKSEGWVGDPAYERFDLGCYLGGKIIVDGDLYGTLCFADQETRKISFSPAERTLVELITEWVSHELEHREYERELEAAQERLEETLERIDDAFFSVDAAGEFTYINSRAEGLLERSAKELIGNNIWEEFAEVTELPFFDEYQRAIETQEPVTFEAEYEPLDVWFEVNAYPSEDGLSVFFRDVTERRERERILNELLETSRDLMQASTRDEIADIVVQAAEEVLGEKITLVRMYDPDEEALVPVASTDTVDEQMEERPLYESGEGPVGRVFDRMEPEIYAEAAAIDDDRDRSPVQSVMYLPIDDHGILSIGALERDAFDTTDQQYAELLAATAGAALSRSERQRDLRKYEAILETVQEMVYVLDREGNFTLVSEPLADWLGYSVDELIGRPVSFVLTDDAVAEGRQLLEELRSRPNETSREYEAEGITRTGDRVPVEIELTPFPEDSEFIGSVGAVRDLRDLVSAREDVVEERDRFSYLFENLPDPIEEVEFEGERAVIRNVNPTFERLFDTDAETLVGESRKTLLDSPDHRYPGPADVQYSDGGSDLMEFTANTPTGRRNFLFRQISYQTASGERGFGIYTDITRLKRRERHLQVLHRILRHNLRNDLNIVHGFADQLVTELEETETQAYARRIRETADKLVNLSKTAQEIERIIDREVTTESIDPESVVTDLIEEYREAYPDAEIELHQVEAVGVYADRRLRTALEHLLENALEYTEDVTPHVQISIATDDNAPEWVRVDIEDNGSGIPDREWNVIVGDREITQLEHGTGLGLWLVKWLVDAYGGDLDYTESDLGGSTVTMWLRKAPDSVEGVDRDRSG</sequence>
<dbReference type="SUPFAM" id="SSF55874">
    <property type="entry name" value="ATPase domain of HSP90 chaperone/DNA topoisomerase II/histidine kinase"/>
    <property type="match status" value="1"/>
</dbReference>
<dbReference type="SMART" id="SM00086">
    <property type="entry name" value="PAC"/>
    <property type="match status" value="2"/>
</dbReference>
<dbReference type="InterPro" id="IPR052155">
    <property type="entry name" value="Biofilm_reg_signaling"/>
</dbReference>
<dbReference type="InterPro" id="IPR029016">
    <property type="entry name" value="GAF-like_dom_sf"/>
</dbReference>
<reference evidence="5 6" key="1">
    <citation type="submission" date="2021-06" db="EMBL/GenBank/DDBJ databases">
        <title>Halomicroarcula sp. a new haloarchaeum isolated from saline soil.</title>
        <authorList>
            <person name="Duran-Viseras A."/>
            <person name="Sanchez-Porro C."/>
            <person name="Ventosa A."/>
        </authorList>
    </citation>
    <scope>NUCLEOTIDE SEQUENCE [LARGE SCALE GENOMIC DNA]</scope>
    <source>
        <strain evidence="5 6">F27</strain>
    </source>
</reference>
<dbReference type="PROSITE" id="PS50112">
    <property type="entry name" value="PAS"/>
    <property type="match status" value="2"/>
</dbReference>
<feature type="domain" description="PAS" evidence="3">
    <location>
        <begin position="635"/>
        <end position="689"/>
    </location>
</feature>
<organism evidence="5 6">
    <name type="scientific">Haloarcula nitratireducens</name>
    <dbReference type="NCBI Taxonomy" id="2487749"/>
    <lineage>
        <taxon>Archaea</taxon>
        <taxon>Methanobacteriati</taxon>
        <taxon>Methanobacteriota</taxon>
        <taxon>Stenosarchaea group</taxon>
        <taxon>Halobacteria</taxon>
        <taxon>Halobacteriales</taxon>
        <taxon>Haloarculaceae</taxon>
        <taxon>Haloarcula</taxon>
    </lineage>
</organism>
<evidence type="ECO:0000313" key="6">
    <source>
        <dbReference type="Proteomes" id="UP001430455"/>
    </source>
</evidence>
<dbReference type="InterPro" id="IPR035965">
    <property type="entry name" value="PAS-like_dom_sf"/>
</dbReference>
<dbReference type="CDD" id="cd00130">
    <property type="entry name" value="PAS"/>
    <property type="match status" value="3"/>
</dbReference>
<gene>
    <name evidence="5" type="ORF">EGH23_25045</name>
</gene>
<dbReference type="InterPro" id="IPR013656">
    <property type="entry name" value="PAS_4"/>
</dbReference>
<dbReference type="Pfam" id="PF01590">
    <property type="entry name" value="GAF"/>
    <property type="match status" value="1"/>
</dbReference>
<dbReference type="SUPFAM" id="SSF55781">
    <property type="entry name" value="GAF domain-like"/>
    <property type="match status" value="2"/>
</dbReference>
<dbReference type="Pfam" id="PF08448">
    <property type="entry name" value="PAS_4"/>
    <property type="match status" value="2"/>
</dbReference>
<dbReference type="InterPro" id="IPR000014">
    <property type="entry name" value="PAS"/>
</dbReference>
<dbReference type="PRINTS" id="PR00344">
    <property type="entry name" value="BCTRLSENSOR"/>
</dbReference>
<evidence type="ECO:0000259" key="2">
    <source>
        <dbReference type="PROSITE" id="PS50109"/>
    </source>
</evidence>
<feature type="domain" description="PAC" evidence="4">
    <location>
        <begin position="147"/>
        <end position="201"/>
    </location>
</feature>
<dbReference type="CDD" id="cd00075">
    <property type="entry name" value="HATPase"/>
    <property type="match status" value="1"/>
</dbReference>